<evidence type="ECO:0000313" key="2">
    <source>
        <dbReference type="Proteomes" id="UP001228905"/>
    </source>
</evidence>
<accession>A0ABU0IY45</accession>
<comment type="caution">
    <text evidence="1">The sequence shown here is derived from an EMBL/GenBank/DDBJ whole genome shotgun (WGS) entry which is preliminary data.</text>
</comment>
<dbReference type="InterPro" id="IPR029787">
    <property type="entry name" value="Nucleotide_cyclase"/>
</dbReference>
<dbReference type="Gene3D" id="3.30.70.1230">
    <property type="entry name" value="Nucleotide cyclase"/>
    <property type="match status" value="1"/>
</dbReference>
<proteinExistence type="predicted"/>
<dbReference type="EMBL" id="JAUSVS010000017">
    <property type="protein sequence ID" value="MDQ0466942.1"/>
    <property type="molecule type" value="Genomic_DNA"/>
</dbReference>
<dbReference type="Pfam" id="PF20308">
    <property type="entry name" value="TPR-S"/>
    <property type="match status" value="1"/>
</dbReference>
<dbReference type="InterPro" id="IPR046880">
    <property type="entry name" value="TPR-S"/>
</dbReference>
<keyword evidence="2" id="KW-1185">Reference proteome</keyword>
<reference evidence="1 2" key="1">
    <citation type="submission" date="2023-07" db="EMBL/GenBank/DDBJ databases">
        <title>Genomic Encyclopedia of Type Strains, Phase IV (KMG-IV): sequencing the most valuable type-strain genomes for metagenomic binning, comparative biology and taxonomic classification.</title>
        <authorList>
            <person name="Goeker M."/>
        </authorList>
    </citation>
    <scope>NUCLEOTIDE SEQUENCE [LARGE SCALE GENOMIC DNA]</scope>
    <source>
        <strain evidence="1 2">DSM 18695</strain>
    </source>
</reference>
<evidence type="ECO:0008006" key="3">
    <source>
        <dbReference type="Google" id="ProtNLM"/>
    </source>
</evidence>
<protein>
    <recommendedName>
        <fullName evidence="3">DUF4071 domain-containing protein</fullName>
    </recommendedName>
</protein>
<dbReference type="Proteomes" id="UP001228905">
    <property type="component" value="Unassembled WGS sequence"/>
</dbReference>
<dbReference type="RefSeq" id="WP_307353197.1">
    <property type="nucleotide sequence ID" value="NZ_JAUSVS010000017.1"/>
</dbReference>
<sequence length="528" mass="53728">MTPIPGVPAIIAHARSGALDHAWRLFHDAGLDAAADDPAALSLKGRLIKDRAAGAGPVERRRLFLEAAAAYGAAGEISGATYPLINAASLALLAGDAAQSRARATSLLTRLDAAGDDPDETPYYARATQAEALLLVGQIDAARQALEAAVALAPRAWEDHASTLRQFALILAELGEDASWLEPLRPPRSLHFAGGMGLAADGGAIADWLGRNRVGFGYGALAAGADILIAEALVAAGAELHVILPCAVAAFRRASVEPYGDDWPARFDALLGRCDSLHVAGAACPEGDSPVAPQSLQLAAEVAMGRAVMQARTLATTATQLLIVEAGADGPASPGGSVWMRQAWSDAGRPGEVIVLPPGARGERAGESAGCVLAAVISLQPVGPLTAELVQRLAAAVRTGQRPSTTPRWNGDSLVLAFIDSKRADSAAVALALAASLGEAIRIGVAYDLMEQSDDPFGGHALLLGPAVEAAAAAAASAPPGAIHVTGDFAAALHAGPAAGCPRTEYVGDMPGSDLEDPVQLHALKPVG</sequence>
<gene>
    <name evidence="1" type="ORF">QO010_004739</name>
</gene>
<organism evidence="1 2">
    <name type="scientific">Caulobacter ginsengisoli</name>
    <dbReference type="NCBI Taxonomy" id="400775"/>
    <lineage>
        <taxon>Bacteria</taxon>
        <taxon>Pseudomonadati</taxon>
        <taxon>Pseudomonadota</taxon>
        <taxon>Alphaproteobacteria</taxon>
        <taxon>Caulobacterales</taxon>
        <taxon>Caulobacteraceae</taxon>
        <taxon>Caulobacter</taxon>
    </lineage>
</organism>
<name>A0ABU0IY45_9CAUL</name>
<evidence type="ECO:0000313" key="1">
    <source>
        <dbReference type="EMBL" id="MDQ0466942.1"/>
    </source>
</evidence>